<organism evidence="2 3">
    <name type="scientific">Nitritalea halalkaliphila LW7</name>
    <dbReference type="NCBI Taxonomy" id="1189621"/>
    <lineage>
        <taxon>Bacteria</taxon>
        <taxon>Pseudomonadati</taxon>
        <taxon>Bacteroidota</taxon>
        <taxon>Cytophagia</taxon>
        <taxon>Cytophagales</taxon>
        <taxon>Cyclobacteriaceae</taxon>
        <taxon>Nitritalea</taxon>
    </lineage>
</organism>
<accession>I5BSQ4</accession>
<comment type="caution">
    <text evidence="2">The sequence shown here is derived from an EMBL/GenBank/DDBJ whole genome shotgun (WGS) entry which is preliminary data.</text>
</comment>
<evidence type="ECO:0000313" key="3">
    <source>
        <dbReference type="Proteomes" id="UP000005551"/>
    </source>
</evidence>
<dbReference type="AlphaFoldDB" id="I5BSQ4"/>
<proteinExistence type="predicted"/>
<sequence length="239" mass="27235">MKTYMLTALGLLLCLPAISSDSCLVPVEVGHYQHTTEEKKVIYQVGDKEKEISIIQEFSCTASSSAFGPSMVQYNCFPLSDIIQELSRGAFSYNLVNLQAMRSTYSIRYFYKDGRMLDKEKVFLDLMKHLDLHVDTSQKDVRYVAFSSAQAGKDQVKSPEIHREKVAGDRITIEYPKDSQLATTLERYFGGKFISKSDKILPKKIDLYMSQDPIDQLRALGYTLEPTTLQQSHFTVSRR</sequence>
<protein>
    <submittedName>
        <fullName evidence="2">Uncharacterized protein</fullName>
    </submittedName>
</protein>
<name>I5BSQ4_9BACT</name>
<reference evidence="2 3" key="1">
    <citation type="submission" date="2012-05" db="EMBL/GenBank/DDBJ databases">
        <title>Genome sequence of Nitritalea halalkaliphila LW7.</title>
        <authorList>
            <person name="Jangir P.K."/>
            <person name="Singh A."/>
            <person name="Shivaji S."/>
            <person name="Sharma R."/>
        </authorList>
    </citation>
    <scope>NUCLEOTIDE SEQUENCE [LARGE SCALE GENOMIC DNA]</scope>
    <source>
        <strain evidence="2 3">LW7</strain>
    </source>
</reference>
<feature type="signal peptide" evidence="1">
    <location>
        <begin position="1"/>
        <end position="19"/>
    </location>
</feature>
<dbReference type="EMBL" id="AJYA01000078">
    <property type="protein sequence ID" value="EIM72606.1"/>
    <property type="molecule type" value="Genomic_DNA"/>
</dbReference>
<dbReference type="Proteomes" id="UP000005551">
    <property type="component" value="Unassembled WGS sequence"/>
</dbReference>
<gene>
    <name evidence="2" type="ORF">A3SI_19576</name>
</gene>
<feature type="chain" id="PRO_5003699628" evidence="1">
    <location>
        <begin position="20"/>
        <end position="239"/>
    </location>
</feature>
<dbReference type="RefSeq" id="WP_009057537.1">
    <property type="nucleotide sequence ID" value="NZ_AJYA01000078.1"/>
</dbReference>
<keyword evidence="1" id="KW-0732">Signal</keyword>
<evidence type="ECO:0000256" key="1">
    <source>
        <dbReference type="SAM" id="SignalP"/>
    </source>
</evidence>
<evidence type="ECO:0000313" key="2">
    <source>
        <dbReference type="EMBL" id="EIM72606.1"/>
    </source>
</evidence>
<keyword evidence="3" id="KW-1185">Reference proteome</keyword>